<proteinExistence type="predicted"/>
<accession>A0A2D0NHF4</accession>
<feature type="chain" id="PRO_5012632681" description="Outer membrane protein beta-barrel domain-containing protein" evidence="1">
    <location>
        <begin position="23"/>
        <end position="184"/>
    </location>
</feature>
<sequence length="184" mass="21078">MKYAYMTALLFSCLLTHLSAQSNLKAGVAYFGHTLTHPGGVLELELEREFSERASLPFRIDLGYYRHARNHDGLFLDAHIGLRQYARSGFFWEESIGIGILQTMLNGEDGVFEVGEDGTVRRGSVFNQPDLMPSVTLGLGWDLTHRQDRKTLLWLRPKLYWQYPQKLVSVYHVAVQAGFSWQLR</sequence>
<organism evidence="2 3">
    <name type="scientific">Flavilitoribacter nigricans (strain ATCC 23147 / DSM 23189 / NBRC 102662 / NCIMB 1420 / SS-2)</name>
    <name type="common">Lewinella nigricans</name>
    <dbReference type="NCBI Taxonomy" id="1122177"/>
    <lineage>
        <taxon>Bacteria</taxon>
        <taxon>Pseudomonadati</taxon>
        <taxon>Bacteroidota</taxon>
        <taxon>Saprospiria</taxon>
        <taxon>Saprospirales</taxon>
        <taxon>Lewinellaceae</taxon>
        <taxon>Flavilitoribacter</taxon>
    </lineage>
</organism>
<evidence type="ECO:0008006" key="4">
    <source>
        <dbReference type="Google" id="ProtNLM"/>
    </source>
</evidence>
<reference evidence="2 3" key="1">
    <citation type="submission" date="2017-10" db="EMBL/GenBank/DDBJ databases">
        <title>The draft genome sequence of Lewinella nigricans NBRC 102662.</title>
        <authorList>
            <person name="Wang K."/>
        </authorList>
    </citation>
    <scope>NUCLEOTIDE SEQUENCE [LARGE SCALE GENOMIC DNA]</scope>
    <source>
        <strain evidence="2 3">NBRC 102662</strain>
    </source>
</reference>
<keyword evidence="1" id="KW-0732">Signal</keyword>
<evidence type="ECO:0000313" key="2">
    <source>
        <dbReference type="EMBL" id="PHN07907.1"/>
    </source>
</evidence>
<keyword evidence="3" id="KW-1185">Reference proteome</keyword>
<name>A0A2D0NHF4_FLAN2</name>
<dbReference type="EMBL" id="PDUD01000004">
    <property type="protein sequence ID" value="PHN07907.1"/>
    <property type="molecule type" value="Genomic_DNA"/>
</dbReference>
<dbReference type="AlphaFoldDB" id="A0A2D0NHF4"/>
<dbReference type="Proteomes" id="UP000223913">
    <property type="component" value="Unassembled WGS sequence"/>
</dbReference>
<dbReference type="OrthoDB" id="946745at2"/>
<comment type="caution">
    <text evidence="2">The sequence shown here is derived from an EMBL/GenBank/DDBJ whole genome shotgun (WGS) entry which is preliminary data.</text>
</comment>
<dbReference type="RefSeq" id="WP_099148696.1">
    <property type="nucleotide sequence ID" value="NZ_PDUD01000004.1"/>
</dbReference>
<feature type="signal peptide" evidence="1">
    <location>
        <begin position="1"/>
        <end position="22"/>
    </location>
</feature>
<protein>
    <recommendedName>
        <fullName evidence="4">Outer membrane protein beta-barrel domain-containing protein</fullName>
    </recommendedName>
</protein>
<evidence type="ECO:0000313" key="3">
    <source>
        <dbReference type="Proteomes" id="UP000223913"/>
    </source>
</evidence>
<evidence type="ECO:0000256" key="1">
    <source>
        <dbReference type="SAM" id="SignalP"/>
    </source>
</evidence>
<gene>
    <name evidence="2" type="ORF">CRP01_03905</name>
</gene>